<dbReference type="AlphaFoldDB" id="A0A422NAS4"/>
<dbReference type="Proteomes" id="UP000283634">
    <property type="component" value="Unassembled WGS sequence"/>
</dbReference>
<dbReference type="Gene3D" id="2.60.120.200">
    <property type="match status" value="1"/>
</dbReference>
<name>A0A422NAS4_TRYRA</name>
<evidence type="ECO:0000259" key="4">
    <source>
        <dbReference type="Pfam" id="PF13859"/>
    </source>
</evidence>
<evidence type="ECO:0000313" key="7">
    <source>
        <dbReference type="Proteomes" id="UP000283634"/>
    </source>
</evidence>
<keyword evidence="7" id="KW-1185">Reference proteome</keyword>
<dbReference type="OMA" id="YCAYETS"/>
<dbReference type="GO" id="GO:0004308">
    <property type="term" value="F:exo-alpha-sialidase activity"/>
    <property type="evidence" value="ECO:0007669"/>
    <property type="project" value="InterPro"/>
</dbReference>
<feature type="domain" description="Trans-sialidase C-terminal" evidence="5">
    <location>
        <begin position="456"/>
        <end position="651"/>
    </location>
</feature>
<dbReference type="RefSeq" id="XP_029236976.1">
    <property type="nucleotide sequence ID" value="XM_029383176.1"/>
</dbReference>
<dbReference type="Pfam" id="PF13859">
    <property type="entry name" value="BNR_3"/>
    <property type="match status" value="1"/>
</dbReference>
<dbReference type="PANTHER" id="PTHR10628:SF30">
    <property type="entry name" value="EXO-ALPHA-SIALIDASE"/>
    <property type="match status" value="1"/>
</dbReference>
<dbReference type="GO" id="GO:0016020">
    <property type="term" value="C:membrane"/>
    <property type="evidence" value="ECO:0007669"/>
    <property type="project" value="TreeGrafter"/>
</dbReference>
<dbReference type="GO" id="GO:0006689">
    <property type="term" value="P:ganglioside catabolic process"/>
    <property type="evidence" value="ECO:0007669"/>
    <property type="project" value="TreeGrafter"/>
</dbReference>
<evidence type="ECO:0000259" key="5">
    <source>
        <dbReference type="Pfam" id="PF22925"/>
    </source>
</evidence>
<proteinExistence type="predicted"/>
<protein>
    <submittedName>
        <fullName evidence="6">Trans-sialidase</fullName>
    </submittedName>
</protein>
<feature type="domain" description="Sialidase" evidence="4">
    <location>
        <begin position="64"/>
        <end position="389"/>
    </location>
</feature>
<accession>A0A422NAS4</accession>
<dbReference type="SUPFAM" id="SSF50939">
    <property type="entry name" value="Sialidases"/>
    <property type="match status" value="1"/>
</dbReference>
<dbReference type="GO" id="GO:0005737">
    <property type="term" value="C:cytoplasm"/>
    <property type="evidence" value="ECO:0007669"/>
    <property type="project" value="TreeGrafter"/>
</dbReference>
<evidence type="ECO:0000256" key="1">
    <source>
        <dbReference type="ARBA" id="ARBA00022737"/>
    </source>
</evidence>
<evidence type="ECO:0000256" key="3">
    <source>
        <dbReference type="SAM" id="SignalP"/>
    </source>
</evidence>
<feature type="signal peptide" evidence="3">
    <location>
        <begin position="1"/>
        <end position="26"/>
    </location>
</feature>
<organism evidence="6 7">
    <name type="scientific">Trypanosoma rangeli</name>
    <dbReference type="NCBI Taxonomy" id="5698"/>
    <lineage>
        <taxon>Eukaryota</taxon>
        <taxon>Discoba</taxon>
        <taxon>Euglenozoa</taxon>
        <taxon>Kinetoplastea</taxon>
        <taxon>Metakinetoplastina</taxon>
        <taxon>Trypanosomatida</taxon>
        <taxon>Trypanosomatidae</taxon>
        <taxon>Trypanosoma</taxon>
        <taxon>Herpetosoma</taxon>
    </lineage>
</organism>
<dbReference type="SUPFAM" id="SSF49899">
    <property type="entry name" value="Concanavalin A-like lectins/glucanases"/>
    <property type="match status" value="1"/>
</dbReference>
<dbReference type="CDD" id="cd15482">
    <property type="entry name" value="Sialidase_non-viral"/>
    <property type="match status" value="1"/>
</dbReference>
<dbReference type="GeneID" id="40330259"/>
<dbReference type="PRINTS" id="PR01803">
    <property type="entry name" value="TCSIALIDASE"/>
</dbReference>
<reference evidence="6 7" key="1">
    <citation type="journal article" date="2018" name="BMC Genomics">
        <title>Genomic comparison of Trypanosoma conorhini and Trypanosoma rangeli to Trypanosoma cruzi strains of high and low virulence.</title>
        <authorList>
            <person name="Bradwell K.R."/>
            <person name="Koparde V.N."/>
            <person name="Matveyev A.V."/>
            <person name="Serrano M.G."/>
            <person name="Alves J.M."/>
            <person name="Parikh H."/>
            <person name="Huang B."/>
            <person name="Lee V."/>
            <person name="Espinosa-Alvarez O."/>
            <person name="Ortiz P.A."/>
            <person name="Costa-Martins A.G."/>
            <person name="Teixeira M.M."/>
            <person name="Buck G.A."/>
        </authorList>
    </citation>
    <scope>NUCLEOTIDE SEQUENCE [LARGE SCALE GENOMIC DNA]</scope>
    <source>
        <strain evidence="6 7">AM80</strain>
    </source>
</reference>
<feature type="region of interest" description="Disordered" evidence="2">
    <location>
        <begin position="663"/>
        <end position="682"/>
    </location>
</feature>
<gene>
    <name evidence="6" type="ORF">TraAM80_06326</name>
</gene>
<comment type="caution">
    <text evidence="6">The sequence shown here is derived from an EMBL/GenBank/DDBJ whole genome shotgun (WGS) entry which is preliminary data.</text>
</comment>
<dbReference type="Pfam" id="PF22925">
    <property type="entry name" value="TS_C"/>
    <property type="match status" value="1"/>
</dbReference>
<dbReference type="InterPro" id="IPR036278">
    <property type="entry name" value="Sialidase_sf"/>
</dbReference>
<dbReference type="PANTHER" id="PTHR10628">
    <property type="entry name" value="SIALIDASE"/>
    <property type="match status" value="1"/>
</dbReference>
<dbReference type="VEuPathDB" id="TriTrypDB:TRSC58_07135"/>
<dbReference type="InterPro" id="IPR026856">
    <property type="entry name" value="Sialidase_fam"/>
</dbReference>
<evidence type="ECO:0000313" key="6">
    <source>
        <dbReference type="EMBL" id="RNF02542.1"/>
    </source>
</evidence>
<dbReference type="InterPro" id="IPR055239">
    <property type="entry name" value="TS_C"/>
</dbReference>
<dbReference type="GO" id="GO:0009313">
    <property type="term" value="P:oligosaccharide catabolic process"/>
    <property type="evidence" value="ECO:0007669"/>
    <property type="project" value="TreeGrafter"/>
</dbReference>
<dbReference type="EMBL" id="MKGL01000228">
    <property type="protein sequence ID" value="RNF02542.1"/>
    <property type="molecule type" value="Genomic_DNA"/>
</dbReference>
<dbReference type="Gene3D" id="2.120.10.10">
    <property type="match status" value="1"/>
</dbReference>
<keyword evidence="1" id="KW-0677">Repeat</keyword>
<sequence length="682" mass="75135">MSRYLFFSAVLLLPVVLLMCCGSGEAEAADKSLRSKLFEGGITEIPDVKDPGGAKKKFDSFSSPVLLDVHGVIVAFAEAHYKGTDGTSFTALATRSKKSAENLWTDGKAMVRDAFDSKVARLVYPTPITDNEGASILLGGYGDWGIPLTKSAGCYHWKPRYGWGDFSKEKDEREFDLHNDLSDVSRDGVHKIYGTSYMQYNGGGSPGIKMTNGNYVLPVQALSEDEKNVSLVLYSTNTWYGLTFSAGRSHAGCTRPAVLEWEGGKLLVMASCADGYRRVYDVHFKEKTWAEAVDTLSGVWGNSLNRKGYGVQGGFITATIGGKKVILLSQLVYPKEKEQKGQLHLWLTDMKRIYDVGPISTEGENAGASTLLHTANSDKKEEKLYCAYETSSDGAGKQDVVLVDLGVQLAEAKKVLEVWDANDMYVLGRQGCAKIVWAEPGTATQKPVPLRYVPAGFLSNNTNETVWKDEYLGVNAIVEGNLTATKDGVRFYGAGAQARWPVIEQGQNQHYHFTKYGLTLVATVTIHAKPSSSISLMGMRVNDDKKPILFGLSYTNNNKWEVTTKKETKITPLKTWELGKPYQVALTLQSNDWRVYVDGEEVQRGNFEEYLYYPLRHSISHFYFGDEGREATTGGHMTVGNVFLFNRLLDAGALKSLKENTATALQKDPKAKPSSSPCNTPI</sequence>
<feature type="chain" id="PRO_5019195765" evidence="3">
    <location>
        <begin position="27"/>
        <end position="682"/>
    </location>
</feature>
<dbReference type="InterPro" id="IPR008377">
    <property type="entry name" value="Sialidase_trypan"/>
</dbReference>
<dbReference type="OrthoDB" id="252182at2759"/>
<evidence type="ECO:0000256" key="2">
    <source>
        <dbReference type="SAM" id="MobiDB-lite"/>
    </source>
</evidence>
<keyword evidence="3" id="KW-0732">Signal</keyword>
<dbReference type="InterPro" id="IPR013320">
    <property type="entry name" value="ConA-like_dom_sf"/>
</dbReference>
<feature type="compositionally biased region" description="Polar residues" evidence="2">
    <location>
        <begin position="673"/>
        <end position="682"/>
    </location>
</feature>
<dbReference type="InterPro" id="IPR011040">
    <property type="entry name" value="Sialidase"/>
</dbReference>